<dbReference type="NCBIfam" id="TIGR00756">
    <property type="entry name" value="PPR"/>
    <property type="match status" value="5"/>
</dbReference>
<name>A0A8K0E8N9_9ROSA</name>
<feature type="domain" description="DYW" evidence="5">
    <location>
        <begin position="532"/>
        <end position="594"/>
    </location>
</feature>
<dbReference type="Pfam" id="PF00646">
    <property type="entry name" value="F-box"/>
    <property type="match status" value="1"/>
</dbReference>
<dbReference type="InterPro" id="IPR002885">
    <property type="entry name" value="PPR_rpt"/>
</dbReference>
<dbReference type="GO" id="GO:0008270">
    <property type="term" value="F:zinc ion binding"/>
    <property type="evidence" value="ECO:0007669"/>
    <property type="project" value="InterPro"/>
</dbReference>
<dbReference type="Pfam" id="PF14432">
    <property type="entry name" value="DYW_deaminase"/>
    <property type="match status" value="1"/>
</dbReference>
<evidence type="ECO:0000256" key="3">
    <source>
        <dbReference type="PROSITE-ProRule" id="PRU00708"/>
    </source>
</evidence>
<evidence type="ECO:0000259" key="4">
    <source>
        <dbReference type="Pfam" id="PF00646"/>
    </source>
</evidence>
<dbReference type="SUPFAM" id="SSF81383">
    <property type="entry name" value="F-box domain"/>
    <property type="match status" value="1"/>
</dbReference>
<dbReference type="SMART" id="SM00612">
    <property type="entry name" value="Kelch"/>
    <property type="match status" value="1"/>
</dbReference>
<comment type="caution">
    <text evidence="7">The sequence shown here is derived from an EMBL/GenBank/DDBJ whole genome shotgun (WGS) entry which is preliminary data.</text>
</comment>
<accession>A0A8K0E8N9</accession>
<sequence length="948" mass="106263">MTTTNLSPFSPLSSTSTNTAPLPLSVDRLAFLIDKSKSVNHLLQTHAALLRHGLHDHPILNFKLQRSYTSFGRLDYSITLFNHTHNPNVYFWTALIHSHTQCGLHDHALLYYTEMLTHGVQPNCFTFSAVLKSCPLNPGKALHSQSIKFGFDSDMYVRTGLVDVYARAGEIRSAQELFNMMPERSLVCLTAMVTCYARHGKLDKALVLFNGMEDKDVVCWNVMIDGYTQHGMPNEALLLFHKMLAAKVKPSEVTVLSVLSACGQLGALDSGRWIHTYVENNGILVNVRVATALIDMYCKCGSLEDARLVFDRIKEKDIVAWNSMITGYAMHGCSQDTLQLFNEMCRTGYQPTDITFIGILSACGHAGLVSQGREIFSSMKDEYGIEPKIEHYGCMVNLLSKAGHVEEAYELVKNMKIEADPVLWGTLLGACRLHGNIGLGEEIAEFLVKRNLANSGTYILLSNIYAAAGNWEGVARVRCMMKDSGIQKEPGCSSIEVNNKIHEFLAGDRKHPKSKEIYQMLEEINSWLKAHGYTPQTDIVLHNLEERQKEQSLEVHSEKLAIAFGLISTQPGTTIKIVKNLRDLHLAVVWMEKLNVSDRINQMEPTQQPIIYGLPDDIALLCLARVPRKYHTLLKWVSKRWRDLVYSEEWFSYRQKHKLDETWIYALCRDKSERVSCFMLDPNSSRRCWKLIEGLPSRSLKRKGMGMEVLGKKLYLLGGSGWCEDATDEVYCYDASMNTWTEAASLSTARCYFACEVLDGKIYAIGGLGSNSSDPHSWDTYDPCPNSWTCYSDPNIVPEIEDSFVLDGKIYIRCGMSAVTSHVYAIVYEPSSGSWQHADADLVSAWRGPAVVIDGILYVLDQSSGTRLMMWKKETREWVPFGRLSSLLTRPPCRLVAIGKRIFVVGKGLSTVMFDVSNAGNVEGVMLSSSIPKLVSDDDVITCKCLAI</sequence>
<dbReference type="Gene3D" id="2.120.10.80">
    <property type="entry name" value="Kelch-type beta propeller"/>
    <property type="match status" value="1"/>
</dbReference>
<dbReference type="SUPFAM" id="SSF117281">
    <property type="entry name" value="Kelch motif"/>
    <property type="match status" value="1"/>
</dbReference>
<feature type="repeat" description="PPR" evidence="3">
    <location>
        <begin position="216"/>
        <end position="250"/>
    </location>
</feature>
<reference evidence="7" key="1">
    <citation type="submission" date="2020-03" db="EMBL/GenBank/DDBJ databases">
        <title>A high-quality chromosome-level genome assembly of a woody plant with both climbing and erect habits, Rhamnella rubrinervis.</title>
        <authorList>
            <person name="Lu Z."/>
            <person name="Yang Y."/>
            <person name="Zhu X."/>
            <person name="Sun Y."/>
        </authorList>
    </citation>
    <scope>NUCLEOTIDE SEQUENCE</scope>
    <source>
        <strain evidence="7">BYM</strain>
        <tissue evidence="7">Leaf</tissue>
    </source>
</reference>
<feature type="repeat" description="PPR" evidence="3">
    <location>
        <begin position="88"/>
        <end position="122"/>
    </location>
</feature>
<dbReference type="EMBL" id="VOIH02000007">
    <property type="protein sequence ID" value="KAF3441345.1"/>
    <property type="molecule type" value="Genomic_DNA"/>
</dbReference>
<dbReference type="InterPro" id="IPR046849">
    <property type="entry name" value="E2_motif"/>
</dbReference>
<evidence type="ECO:0000313" key="7">
    <source>
        <dbReference type="EMBL" id="KAF3441345.1"/>
    </source>
</evidence>
<evidence type="ECO:0000256" key="2">
    <source>
        <dbReference type="ARBA" id="ARBA00022737"/>
    </source>
</evidence>
<dbReference type="InterPro" id="IPR046848">
    <property type="entry name" value="E_motif"/>
</dbReference>
<evidence type="ECO:0000259" key="6">
    <source>
        <dbReference type="Pfam" id="PF25210"/>
    </source>
</evidence>
<evidence type="ECO:0000313" key="8">
    <source>
        <dbReference type="Proteomes" id="UP000796880"/>
    </source>
</evidence>
<dbReference type="InterPro" id="IPR036047">
    <property type="entry name" value="F-box-like_dom_sf"/>
</dbReference>
<dbReference type="Pfam" id="PF20430">
    <property type="entry name" value="Eplus_motif"/>
    <property type="match status" value="1"/>
</dbReference>
<feature type="repeat" description="PPR" evidence="3">
    <location>
        <begin position="317"/>
        <end position="351"/>
    </location>
</feature>
<dbReference type="Gene3D" id="1.25.40.10">
    <property type="entry name" value="Tetratricopeptide repeat domain"/>
    <property type="match status" value="4"/>
</dbReference>
<dbReference type="InterPro" id="IPR015915">
    <property type="entry name" value="Kelch-typ_b-propeller"/>
</dbReference>
<dbReference type="InterPro" id="IPR006652">
    <property type="entry name" value="Kelch_1"/>
</dbReference>
<keyword evidence="8" id="KW-1185">Reference proteome</keyword>
<organism evidence="7 8">
    <name type="scientific">Rhamnella rubrinervis</name>
    <dbReference type="NCBI Taxonomy" id="2594499"/>
    <lineage>
        <taxon>Eukaryota</taxon>
        <taxon>Viridiplantae</taxon>
        <taxon>Streptophyta</taxon>
        <taxon>Embryophyta</taxon>
        <taxon>Tracheophyta</taxon>
        <taxon>Spermatophyta</taxon>
        <taxon>Magnoliopsida</taxon>
        <taxon>eudicotyledons</taxon>
        <taxon>Gunneridae</taxon>
        <taxon>Pentapetalae</taxon>
        <taxon>rosids</taxon>
        <taxon>fabids</taxon>
        <taxon>Rosales</taxon>
        <taxon>Rhamnaceae</taxon>
        <taxon>rhamnoid group</taxon>
        <taxon>Rhamneae</taxon>
        <taxon>Rhamnella</taxon>
    </lineage>
</organism>
<dbReference type="GO" id="GO:0003723">
    <property type="term" value="F:RNA binding"/>
    <property type="evidence" value="ECO:0007669"/>
    <property type="project" value="InterPro"/>
</dbReference>
<feature type="repeat" description="PPR" evidence="3">
    <location>
        <begin position="286"/>
        <end position="316"/>
    </location>
</feature>
<dbReference type="FunFam" id="1.25.40.10:FF:000031">
    <property type="entry name" value="Pentatricopeptide repeat-containing protein mitochondrial"/>
    <property type="match status" value="1"/>
</dbReference>
<feature type="domain" description="FKB95-like N-terminal Kelch" evidence="6">
    <location>
        <begin position="694"/>
        <end position="901"/>
    </location>
</feature>
<dbReference type="InterPro" id="IPR001810">
    <property type="entry name" value="F-box_dom"/>
</dbReference>
<dbReference type="OrthoDB" id="185373at2759"/>
<dbReference type="InterPro" id="IPR032867">
    <property type="entry name" value="DYW_dom"/>
</dbReference>
<dbReference type="AlphaFoldDB" id="A0A8K0E8N9"/>
<dbReference type="PANTHER" id="PTHR47926">
    <property type="entry name" value="PENTATRICOPEPTIDE REPEAT-CONTAINING PROTEIN"/>
    <property type="match status" value="1"/>
</dbReference>
<keyword evidence="2" id="KW-0677">Repeat</keyword>
<evidence type="ECO:0000256" key="1">
    <source>
        <dbReference type="ARBA" id="ARBA00006643"/>
    </source>
</evidence>
<dbReference type="Proteomes" id="UP000796880">
    <property type="component" value="Unassembled WGS sequence"/>
</dbReference>
<dbReference type="CDD" id="cd22152">
    <property type="entry name" value="F-box_AtAFR-like"/>
    <property type="match status" value="1"/>
</dbReference>
<dbReference type="InterPro" id="IPR011990">
    <property type="entry name" value="TPR-like_helical_dom_sf"/>
</dbReference>
<dbReference type="Pfam" id="PF01535">
    <property type="entry name" value="PPR"/>
    <property type="match status" value="2"/>
</dbReference>
<dbReference type="InterPro" id="IPR046960">
    <property type="entry name" value="PPR_At4g14850-like_plant"/>
</dbReference>
<dbReference type="PROSITE" id="PS51375">
    <property type="entry name" value="PPR"/>
    <property type="match status" value="5"/>
</dbReference>
<feature type="repeat" description="PPR" evidence="3">
    <location>
        <begin position="185"/>
        <end position="215"/>
    </location>
</feature>
<dbReference type="FunFam" id="1.25.40.10:FF:000454">
    <property type="entry name" value="Pentatricopeptide repeat-containing protein At3g47530"/>
    <property type="match status" value="1"/>
</dbReference>
<feature type="domain" description="F-box" evidence="4">
    <location>
        <begin position="613"/>
        <end position="648"/>
    </location>
</feature>
<gene>
    <name evidence="7" type="ORF">FNV43_RR15259</name>
</gene>
<comment type="similarity">
    <text evidence="1">Belongs to the PPR family. PCMP-H subfamily.</text>
</comment>
<evidence type="ECO:0000259" key="5">
    <source>
        <dbReference type="Pfam" id="PF14432"/>
    </source>
</evidence>
<dbReference type="InterPro" id="IPR057499">
    <property type="entry name" value="Kelch_FKB95"/>
</dbReference>
<dbReference type="Pfam" id="PF13041">
    <property type="entry name" value="PPR_2"/>
    <property type="match status" value="3"/>
</dbReference>
<proteinExistence type="inferred from homology"/>
<dbReference type="GO" id="GO:0009451">
    <property type="term" value="P:RNA modification"/>
    <property type="evidence" value="ECO:0007669"/>
    <property type="project" value="InterPro"/>
</dbReference>
<dbReference type="Pfam" id="PF20431">
    <property type="entry name" value="E_motif"/>
    <property type="match status" value="1"/>
</dbReference>
<dbReference type="FunFam" id="1.25.40.10:FF:000939">
    <property type="entry name" value="Pentatricopeptide repeat-containing protein ELI1, chloroplastic"/>
    <property type="match status" value="1"/>
</dbReference>
<dbReference type="PANTHER" id="PTHR47926:SF456">
    <property type="entry name" value="PENTATRICOPEPTIDE REPEAT-CONTAINING PROTEIN ELI1, CHLOROPLASTIC"/>
    <property type="match status" value="1"/>
</dbReference>
<protein>
    <submittedName>
        <fullName evidence="7">Uncharacterized protein</fullName>
    </submittedName>
</protein>
<dbReference type="Pfam" id="PF25210">
    <property type="entry name" value="Kelch_FKB95"/>
    <property type="match status" value="1"/>
</dbReference>